<sequence>MELTSDLIAIQSILSKLVKETGDFTRIIYGGDNEDALSKVLSEIDTFLKSKNYLKKCKPNEVFNKQLEELVLFLALNTKFKNPLEMNEYAHLTNITPPLSKCLFTNIIHSFNFYKLSCCVIDKFPIQFSTELLEELLNCLRKCPLDDQLDNISNLLKAVVKKLAITNYKGNEDIVDNMCEVTYLYLYQLSGVNSDQLSNLNRDQIYIHMGYCLRFMFDLLLDCNRTIDSLSGFIRNVINANLSISRNISLNVFCTWAEIDIDDQSLQMVICNKAYDFIETYQKVPEAKELINVLGPIATKPKSLSEQIFEADIGTMVKKIYKNDKDQISWFRALLQSQFLNNKQALECIQTWSHLCGQKEASIILDLCVKQKSKELGDIFIKSASNLPLKGLKDVITAHFYRHKFSDLPCRSIDETLIHILNKLKEDNHNKDDLTKDILLLFVQQPEFVLGQLYNECLKNSFYLNFFKGIFDAIEEIVKINSMGVNVLLNQVKINKPNCNNVNNYIELLKTLNEIGFFTNDDVVLKFLYQILKDSYSSKMLEDVDFVLQIYIGVAITIPLVETNMELVKLLLIIMNEFRCSFLDFDGAKQQIVRHIVSICCDICAPTYTLELDLDMDEENEFTRFYKQLVTSGRDKSLFHTFCNEFRIENYRDCVSALLKMLPSAVSREWSDITNDVIHLYGNDKCCELITDALILLALLAETRIENEDSSVLFAMRYCVQNYGVIMQQKILSNSTLETEVCANKHITRLLVKLPVQVKEDEGMSLVNIMTDRSLKSLATDKKFLSQLILIKNAKICQALHQKIVS</sequence>
<evidence type="ECO:0000313" key="2">
    <source>
        <dbReference type="Proteomes" id="UP001153712"/>
    </source>
</evidence>
<accession>A0A9N9TZK3</accession>
<dbReference type="EMBL" id="OU900100">
    <property type="protein sequence ID" value="CAG9863762.1"/>
    <property type="molecule type" value="Genomic_DNA"/>
</dbReference>
<dbReference type="Proteomes" id="UP001153712">
    <property type="component" value="Chromosome 7"/>
</dbReference>
<keyword evidence="2" id="KW-1185">Reference proteome</keyword>
<dbReference type="AlphaFoldDB" id="A0A9N9TZK3"/>
<evidence type="ECO:0000313" key="1">
    <source>
        <dbReference type="EMBL" id="CAG9863762.1"/>
    </source>
</evidence>
<gene>
    <name evidence="1" type="ORF">PHYEVI_LOCUS10046</name>
</gene>
<protein>
    <submittedName>
        <fullName evidence="1">Uncharacterized protein</fullName>
    </submittedName>
</protein>
<proteinExistence type="predicted"/>
<name>A0A9N9TZK3_PHYSR</name>
<dbReference type="OrthoDB" id="6588253at2759"/>
<reference evidence="1" key="1">
    <citation type="submission" date="2022-01" db="EMBL/GenBank/DDBJ databases">
        <authorList>
            <person name="King R."/>
        </authorList>
    </citation>
    <scope>NUCLEOTIDE SEQUENCE</scope>
</reference>
<organism evidence="1 2">
    <name type="scientific">Phyllotreta striolata</name>
    <name type="common">Striped flea beetle</name>
    <name type="synonym">Crioceris striolata</name>
    <dbReference type="NCBI Taxonomy" id="444603"/>
    <lineage>
        <taxon>Eukaryota</taxon>
        <taxon>Metazoa</taxon>
        <taxon>Ecdysozoa</taxon>
        <taxon>Arthropoda</taxon>
        <taxon>Hexapoda</taxon>
        <taxon>Insecta</taxon>
        <taxon>Pterygota</taxon>
        <taxon>Neoptera</taxon>
        <taxon>Endopterygota</taxon>
        <taxon>Coleoptera</taxon>
        <taxon>Polyphaga</taxon>
        <taxon>Cucujiformia</taxon>
        <taxon>Chrysomeloidea</taxon>
        <taxon>Chrysomelidae</taxon>
        <taxon>Galerucinae</taxon>
        <taxon>Alticini</taxon>
        <taxon>Phyllotreta</taxon>
    </lineage>
</organism>